<dbReference type="InterPro" id="IPR010496">
    <property type="entry name" value="AL/BT2_dom"/>
</dbReference>
<evidence type="ECO:0000313" key="3">
    <source>
        <dbReference type="Proteomes" id="UP001179181"/>
    </source>
</evidence>
<keyword evidence="3" id="KW-1185">Reference proteome</keyword>
<gene>
    <name evidence="2" type="ORF">FHS68_001939</name>
</gene>
<feature type="domain" description="3-keto-alpha-glucoside-1,2-lyase/3-keto-2-hydroxy-glucal hydratase" evidence="1">
    <location>
        <begin position="157"/>
        <end position="323"/>
    </location>
</feature>
<comment type="caution">
    <text evidence="2">The sequence shown here is derived from an EMBL/GenBank/DDBJ whole genome shotgun (WGS) entry which is preliminary data.</text>
</comment>
<proteinExistence type="predicted"/>
<evidence type="ECO:0000259" key="1">
    <source>
        <dbReference type="Pfam" id="PF06439"/>
    </source>
</evidence>
<dbReference type="Pfam" id="PF06439">
    <property type="entry name" value="3keto-disac_hyd"/>
    <property type="match status" value="1"/>
</dbReference>
<dbReference type="Proteomes" id="UP001179181">
    <property type="component" value="Unassembled WGS sequence"/>
</dbReference>
<reference evidence="2 3" key="1">
    <citation type="submission" date="2020-03" db="EMBL/GenBank/DDBJ databases">
        <title>Genomic Encyclopedia of Type Strains, Phase IV (KMG-IV): sequencing the most valuable type-strain genomes for metagenomic binning, comparative biology and taxonomic classification.</title>
        <authorList>
            <person name="Goeker M."/>
        </authorList>
    </citation>
    <scope>NUCLEOTIDE SEQUENCE [LARGE SCALE GENOMIC DNA]</scope>
    <source>
        <strain evidence="2 3">DSM 102865</strain>
    </source>
</reference>
<protein>
    <recommendedName>
        <fullName evidence="1">3-keto-alpha-glucoside-1,2-lyase/3-keto-2-hydroxy-glucal hydratase domain-containing protein</fullName>
    </recommendedName>
</protein>
<dbReference type="RefSeq" id="WP_167269444.1">
    <property type="nucleotide sequence ID" value="NZ_JAASQJ010000002.1"/>
</dbReference>
<evidence type="ECO:0000313" key="2">
    <source>
        <dbReference type="EMBL" id="NIJ52769.1"/>
    </source>
</evidence>
<name>A0ABX0UL07_9BACT</name>
<accession>A0ABX0UL07</accession>
<sequence>MINPFQNDLRRTSRPAFFSVLTLLLTVFTIQIKANPSEPLATTLEGRWDVTVDVDGKPLPSWLEVRHSGTNTLVGQFTGFSGSARPISQVIFKEGKFSFSIPKQWEKGDKELTVEGTLSGESLAGSLTTPEGKTHTWKGVRAPALRSVAQSAWGTPIKLTAGNEIKGWHTMGSPTNQWIAENGILRSPKSGANLVTDQKFGDFKLHVEFRIPKGSNSGVYLRGRYEVQVTDAKGMEPSLDQMGSIYGFIIPSEMVAKEAGEWNTYDITLIGRMITLVANGKTVISNQEIPGITGGALDSNEGEPGPLYIQGDHGPVEYQNIVITPAK</sequence>
<organism evidence="2 3">
    <name type="scientific">Dyadobacter arcticus</name>
    <dbReference type="NCBI Taxonomy" id="1078754"/>
    <lineage>
        <taxon>Bacteria</taxon>
        <taxon>Pseudomonadati</taxon>
        <taxon>Bacteroidota</taxon>
        <taxon>Cytophagia</taxon>
        <taxon>Cytophagales</taxon>
        <taxon>Spirosomataceae</taxon>
        <taxon>Dyadobacter</taxon>
    </lineage>
</organism>
<dbReference type="Gene3D" id="2.60.120.560">
    <property type="entry name" value="Exo-inulinase, domain 1"/>
    <property type="match status" value="1"/>
</dbReference>
<dbReference type="EMBL" id="JAASQJ010000002">
    <property type="protein sequence ID" value="NIJ52769.1"/>
    <property type="molecule type" value="Genomic_DNA"/>
</dbReference>